<evidence type="ECO:0008006" key="13">
    <source>
        <dbReference type="Google" id="ProtNLM"/>
    </source>
</evidence>
<comment type="caution">
    <text evidence="11">The sequence shown here is derived from an EMBL/GenBank/DDBJ whole genome shotgun (WGS) entry which is preliminary data.</text>
</comment>
<dbReference type="InterPro" id="IPR032675">
    <property type="entry name" value="LRR_dom_sf"/>
</dbReference>
<dbReference type="InterPro" id="IPR005637">
    <property type="entry name" value="TAP_C_dom"/>
</dbReference>
<dbReference type="EMBL" id="JAWJWF010000004">
    <property type="protein sequence ID" value="KAK6633485.1"/>
    <property type="molecule type" value="Genomic_DNA"/>
</dbReference>
<dbReference type="Gene3D" id="1.10.8.10">
    <property type="entry name" value="DNA helicase RuvA subunit, C-terminal domain"/>
    <property type="match status" value="1"/>
</dbReference>
<dbReference type="Pfam" id="PF24048">
    <property type="entry name" value="LRR_NXF1-5"/>
    <property type="match status" value="1"/>
</dbReference>
<evidence type="ECO:0000259" key="10">
    <source>
        <dbReference type="PROSITE" id="PS51281"/>
    </source>
</evidence>
<dbReference type="SMART" id="SM00804">
    <property type="entry name" value="TAP_C"/>
    <property type="match status" value="1"/>
</dbReference>
<keyword evidence="5" id="KW-0677">Repeat</keyword>
<dbReference type="Pfam" id="PF09162">
    <property type="entry name" value="Tap-RNA_bind"/>
    <property type="match status" value="1"/>
</dbReference>
<dbReference type="InterPro" id="IPR032710">
    <property type="entry name" value="NTF2-like_dom_sf"/>
</dbReference>
<feature type="domain" description="NTF2" evidence="9">
    <location>
        <begin position="361"/>
        <end position="514"/>
    </location>
</feature>
<feature type="domain" description="TAP-C" evidence="10">
    <location>
        <begin position="568"/>
        <end position="622"/>
    </location>
</feature>
<dbReference type="PROSITE" id="PS50177">
    <property type="entry name" value="NTF2_DOMAIN"/>
    <property type="match status" value="1"/>
</dbReference>
<keyword evidence="4" id="KW-0433">Leucine-rich repeat</keyword>
<dbReference type="Pfam" id="PF22602">
    <property type="entry name" value="NXF_NTF2"/>
    <property type="match status" value="1"/>
</dbReference>
<evidence type="ECO:0000256" key="8">
    <source>
        <dbReference type="SAM" id="MobiDB-lite"/>
    </source>
</evidence>
<dbReference type="Proteomes" id="UP001359485">
    <property type="component" value="Unassembled WGS sequence"/>
</dbReference>
<evidence type="ECO:0000256" key="5">
    <source>
        <dbReference type="ARBA" id="ARBA00022737"/>
    </source>
</evidence>
<feature type="region of interest" description="Disordered" evidence="8">
    <location>
        <begin position="530"/>
        <end position="561"/>
    </location>
</feature>
<sequence length="622" mass="71383">MPRVVYKKVYEHDNRAGGSGNIRKVSFMNGGGGRVFKNRRQDTLIKQLKDDDVEMRGERKLWRAKKNFRKRPGSPNLGNHKVHTLQTSDWYQIRIIFGAKYEQNVILQLLLKHISPEVFCPFGYTTAGRDVIFYIEDFKIAKLFRNANRKILLADGHRMVIKVKADTPPDIPINDNIKEKIKLLMAKRYVPETKALDLSKFSSDPDFTGEMYCPINRPPIMKAIFQIISENISDIMAIKLDCNRISNFDHSISIDVKKLKNLRILHLEGNNIKALHGINCFKDAELTELVLKNNPVIKFYKDYTHYVRYDSGITEVRKKFPKLTKLDDTVLPPVISFDVVEESKLPAPQAAFMCNPDGRVIVKQFLFQYFALYDSDNRLDLAQAYHDTSSFSLCAYYPQYQKSTYTKLNTYFQDSRNLFRVHDFPKRQSRLFMGKQNIIQFLSQLPKTNHDLSSFVVDLTLFTPVLINLTVSGVFREPNPSNITTSWPVRHFSRAFLIVPVGQGFCITNDMLFVTNATDTEIKHAFKEETSSSTILQSPSTSNNNSAAEKPPNLSTPVAGNPLQMDDTIRFQMVETLVARTGMNFAWSKKCLDETQWDFDRAIWTFGELQAKGSIPAEAFIK</sequence>
<evidence type="ECO:0000313" key="11">
    <source>
        <dbReference type="EMBL" id="KAK6633485.1"/>
    </source>
</evidence>
<dbReference type="PANTHER" id="PTHR10662">
    <property type="entry name" value="NUCLEAR RNA EXPORT FACTOR"/>
    <property type="match status" value="1"/>
</dbReference>
<dbReference type="SUPFAM" id="SSF46934">
    <property type="entry name" value="UBA-like"/>
    <property type="match status" value="1"/>
</dbReference>
<name>A0ABR1B1V7_POLSC</name>
<comment type="subcellular location">
    <subcellularLocation>
        <location evidence="1">Nucleus</location>
        <location evidence="1">Nucleoplasm</location>
    </subcellularLocation>
</comment>
<dbReference type="InterPro" id="IPR012677">
    <property type="entry name" value="Nucleotide-bd_a/b_plait_sf"/>
</dbReference>
<proteinExistence type="inferred from homology"/>
<evidence type="ECO:0000256" key="4">
    <source>
        <dbReference type="ARBA" id="ARBA00022614"/>
    </source>
</evidence>
<dbReference type="InterPro" id="IPR035979">
    <property type="entry name" value="RBD_domain_sf"/>
</dbReference>
<dbReference type="Gene3D" id="3.80.10.10">
    <property type="entry name" value="Ribonuclease Inhibitor"/>
    <property type="match status" value="1"/>
</dbReference>
<accession>A0ABR1B1V7</accession>
<protein>
    <recommendedName>
        <fullName evidence="13">Nuclear RNA export factor 1</fullName>
    </recommendedName>
</protein>
<dbReference type="InterPro" id="IPR009060">
    <property type="entry name" value="UBA-like_sf"/>
</dbReference>
<comment type="similarity">
    <text evidence="2">Belongs to the NXF family.</text>
</comment>
<keyword evidence="6" id="KW-0509">mRNA transport</keyword>
<dbReference type="SUPFAM" id="SSF54427">
    <property type="entry name" value="NTF2-like"/>
    <property type="match status" value="1"/>
</dbReference>
<dbReference type="CDD" id="cd14342">
    <property type="entry name" value="UBA_TAP-C"/>
    <property type="match status" value="1"/>
</dbReference>
<evidence type="ECO:0000256" key="6">
    <source>
        <dbReference type="ARBA" id="ARBA00022816"/>
    </source>
</evidence>
<reference evidence="11 12" key="1">
    <citation type="submission" date="2023-09" db="EMBL/GenBank/DDBJ databases">
        <title>Genomes of two closely related lineages of the louse Polyplax serrata with different host specificities.</title>
        <authorList>
            <person name="Martinu J."/>
            <person name="Tarabai H."/>
            <person name="Stefka J."/>
            <person name="Hypsa V."/>
        </authorList>
    </citation>
    <scope>NUCLEOTIDE SEQUENCE [LARGE SCALE GENOMIC DNA]</scope>
    <source>
        <strain evidence="11">98ZLc_SE</strain>
    </source>
</reference>
<evidence type="ECO:0000256" key="3">
    <source>
        <dbReference type="ARBA" id="ARBA00022448"/>
    </source>
</evidence>
<keyword evidence="3" id="KW-0813">Transport</keyword>
<dbReference type="InterPro" id="IPR030217">
    <property type="entry name" value="NXF_fam"/>
</dbReference>
<dbReference type="PROSITE" id="PS51450">
    <property type="entry name" value="LRR"/>
    <property type="match status" value="1"/>
</dbReference>
<dbReference type="PROSITE" id="PS51281">
    <property type="entry name" value="TAP_C"/>
    <property type="match status" value="1"/>
</dbReference>
<keyword evidence="7" id="KW-0539">Nucleus</keyword>
<gene>
    <name evidence="11" type="ORF">RUM44_004092</name>
</gene>
<feature type="compositionally biased region" description="Polar residues" evidence="8">
    <location>
        <begin position="543"/>
        <end position="558"/>
    </location>
</feature>
<dbReference type="SUPFAM" id="SSF52058">
    <property type="entry name" value="L domain-like"/>
    <property type="match status" value="1"/>
</dbReference>
<dbReference type="PANTHER" id="PTHR10662:SF22">
    <property type="entry name" value="NUCLEAR RNA EXPORT FACTOR 1"/>
    <property type="match status" value="1"/>
</dbReference>
<dbReference type="SUPFAM" id="SSF54928">
    <property type="entry name" value="RNA-binding domain, RBD"/>
    <property type="match status" value="1"/>
</dbReference>
<dbReference type="InterPro" id="IPR057125">
    <property type="entry name" value="NXF1/2/3/5-like_LRR"/>
</dbReference>
<dbReference type="InterPro" id="IPR018222">
    <property type="entry name" value="Nuclear_transport_factor_2_euk"/>
</dbReference>
<evidence type="ECO:0000256" key="7">
    <source>
        <dbReference type="ARBA" id="ARBA00023242"/>
    </source>
</evidence>
<dbReference type="InterPro" id="IPR001611">
    <property type="entry name" value="Leu-rich_rpt"/>
</dbReference>
<evidence type="ECO:0000313" key="12">
    <source>
        <dbReference type="Proteomes" id="UP001359485"/>
    </source>
</evidence>
<dbReference type="Pfam" id="PF03943">
    <property type="entry name" value="TAP_C"/>
    <property type="match status" value="1"/>
</dbReference>
<dbReference type="Gene3D" id="3.10.450.50">
    <property type="match status" value="1"/>
</dbReference>
<evidence type="ECO:0000259" key="9">
    <source>
        <dbReference type="PROSITE" id="PS50177"/>
    </source>
</evidence>
<dbReference type="InterPro" id="IPR015245">
    <property type="entry name" value="Tap_RNA-bd"/>
</dbReference>
<organism evidence="11 12">
    <name type="scientific">Polyplax serrata</name>
    <name type="common">Common mouse louse</name>
    <dbReference type="NCBI Taxonomy" id="468196"/>
    <lineage>
        <taxon>Eukaryota</taxon>
        <taxon>Metazoa</taxon>
        <taxon>Ecdysozoa</taxon>
        <taxon>Arthropoda</taxon>
        <taxon>Hexapoda</taxon>
        <taxon>Insecta</taxon>
        <taxon>Pterygota</taxon>
        <taxon>Neoptera</taxon>
        <taxon>Paraneoptera</taxon>
        <taxon>Psocodea</taxon>
        <taxon>Troctomorpha</taxon>
        <taxon>Phthiraptera</taxon>
        <taxon>Anoplura</taxon>
        <taxon>Polyplacidae</taxon>
        <taxon>Polyplax</taxon>
    </lineage>
</organism>
<feature type="compositionally biased region" description="Low complexity" evidence="8">
    <location>
        <begin position="531"/>
        <end position="542"/>
    </location>
</feature>
<evidence type="ECO:0000256" key="2">
    <source>
        <dbReference type="ARBA" id="ARBA00009285"/>
    </source>
</evidence>
<dbReference type="Gene3D" id="3.30.70.330">
    <property type="match status" value="1"/>
</dbReference>
<keyword evidence="12" id="KW-1185">Reference proteome</keyword>
<dbReference type="InterPro" id="IPR002075">
    <property type="entry name" value="NTF2_dom"/>
</dbReference>
<evidence type="ECO:0000256" key="1">
    <source>
        <dbReference type="ARBA" id="ARBA00004642"/>
    </source>
</evidence>